<evidence type="ECO:0000313" key="9">
    <source>
        <dbReference type="Proteomes" id="UP001141327"/>
    </source>
</evidence>
<feature type="region of interest" description="Disordered" evidence="5">
    <location>
        <begin position="1307"/>
        <end position="1495"/>
    </location>
</feature>
<feature type="compositionally biased region" description="Pro residues" evidence="5">
    <location>
        <begin position="1475"/>
        <end position="1488"/>
    </location>
</feature>
<feature type="binding site" evidence="4">
    <location>
        <position position="265"/>
    </location>
    <ligand>
        <name>ATP</name>
        <dbReference type="ChEBI" id="CHEBI:30616"/>
    </ligand>
</feature>
<feature type="compositionally biased region" description="Pro residues" evidence="5">
    <location>
        <begin position="1345"/>
        <end position="1367"/>
    </location>
</feature>
<evidence type="ECO:0000256" key="1">
    <source>
        <dbReference type="ARBA" id="ARBA00022527"/>
    </source>
</evidence>
<feature type="compositionally biased region" description="Low complexity" evidence="5">
    <location>
        <begin position="1429"/>
        <end position="1472"/>
    </location>
</feature>
<gene>
    <name evidence="8" type="ORF">PAPYR_309</name>
</gene>
<dbReference type="InterPro" id="IPR017441">
    <property type="entry name" value="Protein_kinase_ATP_BS"/>
</dbReference>
<dbReference type="PROSITE" id="PS00108">
    <property type="entry name" value="PROTEIN_KINASE_ST"/>
    <property type="match status" value="1"/>
</dbReference>
<feature type="compositionally biased region" description="Low complexity" evidence="5">
    <location>
        <begin position="2202"/>
        <end position="2211"/>
    </location>
</feature>
<evidence type="ECO:0000313" key="8">
    <source>
        <dbReference type="EMBL" id="KAJ4463059.1"/>
    </source>
</evidence>
<feature type="compositionally biased region" description="Pro residues" evidence="5">
    <location>
        <begin position="1558"/>
        <end position="1576"/>
    </location>
</feature>
<reference evidence="8" key="1">
    <citation type="journal article" date="2022" name="bioRxiv">
        <title>Genomics of Preaxostyla Flagellates Illuminates Evolutionary Transitions and the Path Towards Mitochondrial Loss.</title>
        <authorList>
            <person name="Novak L.V.F."/>
            <person name="Treitli S.C."/>
            <person name="Pyrih J."/>
            <person name="Halakuc P."/>
            <person name="Pipaliya S.V."/>
            <person name="Vacek V."/>
            <person name="Brzon O."/>
            <person name="Soukal P."/>
            <person name="Eme L."/>
            <person name="Dacks J.B."/>
            <person name="Karnkowska A."/>
            <person name="Elias M."/>
            <person name="Hampl V."/>
        </authorList>
    </citation>
    <scope>NUCLEOTIDE SEQUENCE</scope>
    <source>
        <strain evidence="8">RCP-MX</strain>
    </source>
</reference>
<feature type="region of interest" description="Disordered" evidence="5">
    <location>
        <begin position="2391"/>
        <end position="2415"/>
    </location>
</feature>
<evidence type="ECO:0000256" key="3">
    <source>
        <dbReference type="ARBA" id="ARBA00022840"/>
    </source>
</evidence>
<dbReference type="Gene3D" id="3.30.200.20">
    <property type="entry name" value="Phosphorylase Kinase, domain 1"/>
    <property type="match status" value="1"/>
</dbReference>
<keyword evidence="2 4" id="KW-0547">Nucleotide-binding</keyword>
<feature type="region of interest" description="Disordered" evidence="5">
    <location>
        <begin position="1555"/>
        <end position="1576"/>
    </location>
</feature>
<evidence type="ECO:0000256" key="4">
    <source>
        <dbReference type="PROSITE-ProRule" id="PRU10141"/>
    </source>
</evidence>
<feature type="domain" description="Protein kinase" evidence="7">
    <location>
        <begin position="238"/>
        <end position="522"/>
    </location>
</feature>
<feature type="compositionally biased region" description="Pro residues" evidence="5">
    <location>
        <begin position="2155"/>
        <end position="2177"/>
    </location>
</feature>
<proteinExistence type="predicted"/>
<feature type="region of interest" description="Disordered" evidence="5">
    <location>
        <begin position="874"/>
        <end position="914"/>
    </location>
</feature>
<feature type="compositionally biased region" description="Low complexity" evidence="5">
    <location>
        <begin position="1889"/>
        <end position="1953"/>
    </location>
</feature>
<evidence type="ECO:0000256" key="6">
    <source>
        <dbReference type="SAM" id="Phobius"/>
    </source>
</evidence>
<evidence type="ECO:0000259" key="7">
    <source>
        <dbReference type="PROSITE" id="PS50011"/>
    </source>
</evidence>
<feature type="compositionally biased region" description="Pro residues" evidence="5">
    <location>
        <begin position="1376"/>
        <end position="1386"/>
    </location>
</feature>
<dbReference type="CDD" id="cd13999">
    <property type="entry name" value="STKc_MAP3K-like"/>
    <property type="match status" value="1"/>
</dbReference>
<dbReference type="PANTHER" id="PTHR44329">
    <property type="entry name" value="SERINE/THREONINE-PROTEIN KINASE TNNI3K-RELATED"/>
    <property type="match status" value="1"/>
</dbReference>
<comment type="caution">
    <text evidence="8">The sequence shown here is derived from an EMBL/GenBank/DDBJ whole genome shotgun (WGS) entry which is preliminary data.</text>
</comment>
<sequence length="2623" mass="276514">MYLSGVQLTAKGSTFADNQGGGIVARNDVPERVPLRPGRRRSARPPLLVTTPHFAALFPRLVGCGWAVRLVDLLRQVVRLRPVRAAPTDSGAGRPAAGPWRGQLAPAAGGRGRPVPLPAPLPLRPAERHRRPAASTEATILDGKTLTCSAPSQIGGTLYYLWVSTDAWSSPSATKVAFATTALPIYIYPVAALAGLALILAAVAACWCCRGYRDRRRLKRELVSLSRLKASSLDLDGLEFIKPLGAGASGEVFLGKLHGSRVAVKRLFSEEGGTDLAEFRAEVAILKSLRHPHVVLFMTATETLPRLIVCEFLPGGSLWDLLHTTKPLAWRVRWKMALDAALGMQYRPHAPSLARPVPRTPLCARPSPVPRPSSTLAFHSCVPPIIHNDLKSANLLLDMHADEYIVKVADFGVARLGNQHPTTSGGTLAWAAPEVIMEERPTLMSDVWSFGVCVWELATRKKPYDGIHPQQLIFELIQGSRRLEIPERVPECFRELMRRCFEMDPHARPSFAEIVRFIEGSFDQIVTFEKAERYEARVGAFMEEATLMRPNPIAGGSLRGSVPRGWTAEAGTQLRPLSSEPLRSAPKSQPWSLEALRARMEAEAKQREESLLRDPEIARRRHARRDTQTRLTARSLTVEGAGFRAPPTRTPLPPDNVDGEIPPLHSGILSDPADIMHILQEEREQRRAREAQLLQQIEALQKAKQQSASFDRAAAMGQTTSDLQLRLAEALALNQRLLTRTTKLEGEVARRESYQMKLRASEEKRRLMQRELHRLGLLHSGLLPSHALIANLASPLRSLAGPESNLRERVQAAEMQRARRDSDRLLRDMTHAQNATDERLHASQIMFWIAAKRARYFYQRLAASSLQKRIIDAKTQRPQRSVAAAPERIPAPLRPRSFSASATPGGSCLPPRQGRPDECRFIRALRDGRLVCQLSLTRDFRLVAFAWSPGPPPSPTSPRSPLLASPPLVAPRSPPGSEAAAGLPLTSFLLLSAGGSPPPAAASPGLPRKGHSPFLPLSLSAPSLRVPLTVRTPSLVAIPGGGPLDRLLALVRTLHSNRIRHVALRARAHPRLACATAGCSVGPAVVAGGEAFWAAESHPGELVGRPFLLRAFGKEIAWARQLAMLLDRVPPHEDLLPYFGCLVGALPPPPSEGPIPTPPTPGSGGSPGGPGAAQGYHSPDLPALAPDPAFPPPGATELPPLVPLSAILGGHDGAAAPPGDGLDRLEPGGGPGWDDLPSAPCRCLVFSDPVQAGCRSLAALLPALRRVTAEDLKRCPALRAQGALRIPVARRPGVVPAAPAAPAPMTPIPIGGPPPAAATASPKKELSPAFLQPPPPMDAEFPSPVSSPMPPSTALPHHPPTPPPVPRSPALSPAAPHLPPVLPPIHPATAPRGPSPPLVESAEVPPADGGGSPLSTPPGSPPPAHPAEAELSPVSSKASTPTSGGPHTPSSSSYRRRTSPPLIVPSLLPLGPAGRPSPTPFEAPPQRPTPVGSVASSVTPGLWAPTAVVPSPFGLMATPFALVAPSPEAGPHAGPRPTSAFILPAAAAAAPAIEQQQQPPPTAPLMPPTVSRPPVTPPSWPAAYRMTTFARHRQAGSSEELLIAPPPCATPRPRVLPAPATMPTAPNPLALVFDASPAPAGDLVTPPTPEIGGHPAAMGEGHHQARVVPAAQPHHHHHHQPRPPHWQPPGHHMGTELPAPSPLPPEQASAPPAPNPTPGWQPYTQGDQHHKHLYGPPSGPVLAGLAAGSPSPPKRRPPHRGGRIGGSAAATPLPWYSPARRRASDAAIVRPHQHGAAAASSGIAEAVAAAPPPASSPFLGKQRHPAQPEGPAHAHQGAQPFLMPPAWHVPGAVPAAAQLPPAATGVGEDDADERLPPPSPPGLADHSRSGSVTPTSTLPTSSSGTGTSGGSATTSTTATTGLGSIASGGSSEVSSLSSGLSRQSSRPSLGSSRSRSHPSRPTPDPAPEQRRRPHSLTHPRKGHRTGSPAVHLVLHSLRPQTAQSLRPAGRHHHRHHHQSHRQPEGDGDGAAAGTHPESAAPSPAMSDPTAQHQPSQPSRVRVPHPTQFAFTGPPPAATPRPCEDLPPAFRQQPPAPSAAQEAAAVPPPQFHLEPPDGEEDFPEDIQAMAAAEGLPDFIRIIQATVPPTLRSIELPLPPDAPFPGPPPMEAPSPPPDLPQSSDDPHRPAEGQQASRPTGGGDAPAAPTVPSVPRSPSPTAPAAAQGSALTSPLAARPLPDGGPSPSGRVTSTAGFRPLGGAAPVRNPANPYVPRHHSPLRPPGGAPNHLGAPYRQSPLHQHATAVLSPPGRSSSASTSAGTTPSSSDSPASSLPLPLPLFFSIMAHVGRALAHLHRQGVVYGGACLLDDVVLTPAGTAVLAGLQHLLPRDGRLPDLDEDGTATGSPRLGGADSVGPGGTPIGLGGALAAREMLGLLAAVCGPPGGVLPPEVIPFLAALGQWQPSTRPRETVAPAWLEASERWHPHALQTLMAELDRLWFRPPTGPSRPMEPLDLARIDVYRMGMLAYDLLGVQLPPHLVSPPFNHAWKSNCNVATGEGLPEGAIPEELRVLLRKMVDPIAQQRPSCEEALAELEEMGATIDQEPLIMATLFSGLVTDRQEEDPP</sequence>
<keyword evidence="6" id="KW-1133">Transmembrane helix</keyword>
<feature type="compositionally biased region" description="Basic residues" evidence="5">
    <location>
        <begin position="1673"/>
        <end position="1682"/>
    </location>
</feature>
<feature type="compositionally biased region" description="Pro residues" evidence="5">
    <location>
        <begin position="1149"/>
        <end position="1161"/>
    </location>
</feature>
<dbReference type="Proteomes" id="UP001141327">
    <property type="component" value="Unassembled WGS sequence"/>
</dbReference>
<feature type="compositionally biased region" description="Pro residues" evidence="5">
    <location>
        <begin position="1415"/>
        <end position="1425"/>
    </location>
</feature>
<dbReference type="InterPro" id="IPR000719">
    <property type="entry name" value="Prot_kinase_dom"/>
</dbReference>
<feature type="compositionally biased region" description="Basic residues" evidence="5">
    <location>
        <begin position="1971"/>
        <end position="1984"/>
    </location>
</feature>
<keyword evidence="6" id="KW-0472">Membrane</keyword>
<dbReference type="SMART" id="SM00220">
    <property type="entry name" value="S_TKc"/>
    <property type="match status" value="1"/>
</dbReference>
<keyword evidence="6" id="KW-0812">Transmembrane</keyword>
<feature type="region of interest" description="Disordered" evidence="5">
    <location>
        <begin position="1669"/>
        <end position="1777"/>
    </location>
</feature>
<dbReference type="SUPFAM" id="SSF56112">
    <property type="entry name" value="Protein kinase-like (PK-like)"/>
    <property type="match status" value="1"/>
</dbReference>
<feature type="region of interest" description="Disordered" evidence="5">
    <location>
        <begin position="1803"/>
        <end position="2124"/>
    </location>
</feature>
<dbReference type="EMBL" id="JAPMOS010000001">
    <property type="protein sequence ID" value="KAJ4463059.1"/>
    <property type="molecule type" value="Genomic_DNA"/>
</dbReference>
<feature type="compositionally biased region" description="Basic residues" evidence="5">
    <location>
        <begin position="1753"/>
        <end position="1762"/>
    </location>
</feature>
<protein>
    <submittedName>
        <fullName evidence="8">Mitogen-activated protein kinase kinase kinase YODA</fullName>
    </submittedName>
</protein>
<name>A0ABQ8UVE4_9EUKA</name>
<feature type="compositionally biased region" description="Low complexity" evidence="5">
    <location>
        <begin position="91"/>
        <end position="108"/>
    </location>
</feature>
<feature type="compositionally biased region" description="Polar residues" evidence="5">
    <location>
        <begin position="2048"/>
        <end position="2058"/>
    </location>
</feature>
<feature type="region of interest" description="Disordered" evidence="5">
    <location>
        <begin position="2151"/>
        <end position="2330"/>
    </location>
</feature>
<dbReference type="InterPro" id="IPR011009">
    <property type="entry name" value="Kinase-like_dom_sf"/>
</dbReference>
<keyword evidence="3 4" id="KW-0067">ATP-binding</keyword>
<keyword evidence="8" id="KW-0808">Transferase</keyword>
<feature type="compositionally biased region" description="Low complexity" evidence="5">
    <location>
        <begin position="2305"/>
        <end position="2330"/>
    </location>
</feature>
<evidence type="ECO:0000256" key="2">
    <source>
        <dbReference type="ARBA" id="ARBA00022741"/>
    </source>
</evidence>
<dbReference type="InterPro" id="IPR008271">
    <property type="entry name" value="Ser/Thr_kinase_AS"/>
</dbReference>
<keyword evidence="8" id="KW-0418">Kinase</keyword>
<dbReference type="PROSITE" id="PS00107">
    <property type="entry name" value="PROTEIN_KINASE_ATP"/>
    <property type="match status" value="1"/>
</dbReference>
<keyword evidence="9" id="KW-1185">Reference proteome</keyword>
<feature type="region of interest" description="Disordered" evidence="5">
    <location>
        <begin position="86"/>
        <end position="115"/>
    </location>
</feature>
<feature type="region of interest" description="Disordered" evidence="5">
    <location>
        <begin position="1149"/>
        <end position="1196"/>
    </location>
</feature>
<feature type="compositionally biased region" description="Low complexity" evidence="5">
    <location>
        <begin position="2086"/>
        <end position="2104"/>
    </location>
</feature>
<feature type="transmembrane region" description="Helical" evidence="6">
    <location>
        <begin position="185"/>
        <end position="209"/>
    </location>
</feature>
<feature type="region of interest" description="Disordered" evidence="5">
    <location>
        <begin position="949"/>
        <end position="977"/>
    </location>
</feature>
<dbReference type="InterPro" id="IPR001245">
    <property type="entry name" value="Ser-Thr/Tyr_kinase_cat_dom"/>
</dbReference>
<dbReference type="PROSITE" id="PS50011">
    <property type="entry name" value="PROTEIN_KINASE_DOM"/>
    <property type="match status" value="1"/>
</dbReference>
<accession>A0ABQ8UVE4</accession>
<feature type="compositionally biased region" description="Pro residues" evidence="5">
    <location>
        <begin position="1699"/>
        <end position="1719"/>
    </location>
</feature>
<feature type="compositionally biased region" description="Gly residues" evidence="5">
    <location>
        <begin position="1162"/>
        <end position="1172"/>
    </location>
</feature>
<feature type="compositionally biased region" description="Low complexity" evidence="5">
    <location>
        <begin position="1850"/>
        <end position="1863"/>
    </location>
</feature>
<organism evidence="8 9">
    <name type="scientific">Paratrimastix pyriformis</name>
    <dbReference type="NCBI Taxonomy" id="342808"/>
    <lineage>
        <taxon>Eukaryota</taxon>
        <taxon>Metamonada</taxon>
        <taxon>Preaxostyla</taxon>
        <taxon>Paratrimastigidae</taxon>
        <taxon>Paratrimastix</taxon>
    </lineage>
</organism>
<dbReference type="InterPro" id="IPR051681">
    <property type="entry name" value="Ser/Thr_Kinases-Pseudokinases"/>
</dbReference>
<keyword evidence="1" id="KW-0723">Serine/threonine-protein kinase</keyword>
<dbReference type="GO" id="GO:0016301">
    <property type="term" value="F:kinase activity"/>
    <property type="evidence" value="ECO:0007669"/>
    <property type="project" value="UniProtKB-KW"/>
</dbReference>
<feature type="compositionally biased region" description="Basic residues" evidence="5">
    <location>
        <begin position="2008"/>
        <end position="2020"/>
    </location>
</feature>
<feature type="compositionally biased region" description="Pro residues" evidence="5">
    <location>
        <begin position="949"/>
        <end position="958"/>
    </location>
</feature>
<feature type="compositionally biased region" description="Pro residues" evidence="5">
    <location>
        <begin position="1307"/>
        <end position="1316"/>
    </location>
</feature>
<dbReference type="PANTHER" id="PTHR44329:SF298">
    <property type="entry name" value="MIXED LINEAGE KINASE DOMAIN-LIKE PROTEIN"/>
    <property type="match status" value="1"/>
</dbReference>
<dbReference type="Pfam" id="PF07714">
    <property type="entry name" value="PK_Tyr_Ser-Thr"/>
    <property type="match status" value="2"/>
</dbReference>
<dbReference type="Gene3D" id="1.10.510.10">
    <property type="entry name" value="Transferase(Phosphotransferase) domain 1"/>
    <property type="match status" value="2"/>
</dbReference>
<evidence type="ECO:0000256" key="5">
    <source>
        <dbReference type="SAM" id="MobiDB-lite"/>
    </source>
</evidence>
<feature type="region of interest" description="Disordered" evidence="5">
    <location>
        <begin position="1209"/>
        <end position="1233"/>
    </location>
</feature>